<accession>A0ABV6E8L1</accession>
<dbReference type="Proteomes" id="UP001589792">
    <property type="component" value="Unassembled WGS sequence"/>
</dbReference>
<dbReference type="EMBL" id="JBHLXG010000003">
    <property type="protein sequence ID" value="MFC0225294.1"/>
    <property type="molecule type" value="Genomic_DNA"/>
</dbReference>
<dbReference type="RefSeq" id="WP_380672465.1">
    <property type="nucleotide sequence ID" value="NZ_CP173186.1"/>
</dbReference>
<sequence length="60" mass="7177">MTEMELHRTRLHTLDRKIFSVLFSYKQPRQHAPCLGFLKKPATEKSEKNFSVFQLRLLET</sequence>
<keyword evidence="2" id="KW-1185">Reference proteome</keyword>
<evidence type="ECO:0000313" key="1">
    <source>
        <dbReference type="EMBL" id="MFC0225294.1"/>
    </source>
</evidence>
<name>A0ABV6E8L1_9GAMM</name>
<gene>
    <name evidence="1" type="ORF">ACFFJ3_02025</name>
</gene>
<comment type="caution">
    <text evidence="1">The sequence shown here is derived from an EMBL/GenBank/DDBJ whole genome shotgun (WGS) entry which is preliminary data.</text>
</comment>
<reference evidence="1 2" key="1">
    <citation type="submission" date="2024-09" db="EMBL/GenBank/DDBJ databases">
        <authorList>
            <person name="Sun Q."/>
            <person name="Mori K."/>
        </authorList>
    </citation>
    <scope>NUCLEOTIDE SEQUENCE [LARGE SCALE GENOMIC DNA]</scope>
    <source>
        <strain evidence="1 2">CCM 8626</strain>
    </source>
</reference>
<evidence type="ECO:0000313" key="2">
    <source>
        <dbReference type="Proteomes" id="UP001589792"/>
    </source>
</evidence>
<proteinExistence type="predicted"/>
<organism evidence="1 2">
    <name type="scientific">Serratia aquatilis</name>
    <dbReference type="NCBI Taxonomy" id="1737515"/>
    <lineage>
        <taxon>Bacteria</taxon>
        <taxon>Pseudomonadati</taxon>
        <taxon>Pseudomonadota</taxon>
        <taxon>Gammaproteobacteria</taxon>
        <taxon>Enterobacterales</taxon>
        <taxon>Yersiniaceae</taxon>
        <taxon>Serratia</taxon>
    </lineage>
</organism>
<protein>
    <submittedName>
        <fullName evidence="1">Uncharacterized protein</fullName>
    </submittedName>
</protein>